<accession>A0AAI9Z312</accession>
<dbReference type="AlphaFoldDB" id="A0AAI9Z312"/>
<dbReference type="RefSeq" id="XP_060316692.1">
    <property type="nucleotide sequence ID" value="XM_060452734.1"/>
</dbReference>
<name>A0AAI9Z312_9PEZI</name>
<protein>
    <submittedName>
        <fullName evidence="2">Uncharacterized protein</fullName>
    </submittedName>
</protein>
<dbReference type="EMBL" id="MOOE01000004">
    <property type="protein sequence ID" value="KAK1532570.1"/>
    <property type="molecule type" value="Genomic_DNA"/>
</dbReference>
<evidence type="ECO:0000256" key="1">
    <source>
        <dbReference type="SAM" id="SignalP"/>
    </source>
</evidence>
<feature type="chain" id="PRO_5042504227" evidence="1">
    <location>
        <begin position="23"/>
        <end position="193"/>
    </location>
</feature>
<dbReference type="GeneID" id="85336281"/>
<proteinExistence type="predicted"/>
<evidence type="ECO:0000313" key="2">
    <source>
        <dbReference type="EMBL" id="KAK1532570.1"/>
    </source>
</evidence>
<keyword evidence="1" id="KW-0732">Signal</keyword>
<comment type="caution">
    <text evidence="2">The sequence shown here is derived from an EMBL/GenBank/DDBJ whole genome shotgun (WGS) entry which is preliminary data.</text>
</comment>
<dbReference type="Proteomes" id="UP001240678">
    <property type="component" value="Unassembled WGS sequence"/>
</dbReference>
<organism evidence="2 3">
    <name type="scientific">Colletotrichum costaricense</name>
    <dbReference type="NCBI Taxonomy" id="1209916"/>
    <lineage>
        <taxon>Eukaryota</taxon>
        <taxon>Fungi</taxon>
        <taxon>Dikarya</taxon>
        <taxon>Ascomycota</taxon>
        <taxon>Pezizomycotina</taxon>
        <taxon>Sordariomycetes</taxon>
        <taxon>Hypocreomycetidae</taxon>
        <taxon>Glomerellales</taxon>
        <taxon>Glomerellaceae</taxon>
        <taxon>Colletotrichum</taxon>
        <taxon>Colletotrichum acutatum species complex</taxon>
    </lineage>
</organism>
<evidence type="ECO:0000313" key="3">
    <source>
        <dbReference type="Proteomes" id="UP001240678"/>
    </source>
</evidence>
<keyword evidence="3" id="KW-1185">Reference proteome</keyword>
<gene>
    <name evidence="2" type="ORF">CCOS01_04553</name>
</gene>
<sequence>MICWRSFYQCFFLLAYFYLRLFEPAGSGTMRQSRRRLMAVRYAWERGKLQEEEGGQGRGFTSLSIAQPHTTQPPGYGPGWWLDQPHSCPFSVLKCLKEEEDLQEVMEDLAIPSPLALNGYWAALLLFSAFCFSSSVTLLRAHHVVSARWEFPPKGSFFLDDEPEVGALAAHLAKTRPCSQTGRATCTTSFHTR</sequence>
<reference evidence="2 3" key="1">
    <citation type="submission" date="2016-10" db="EMBL/GenBank/DDBJ databases">
        <title>The genome sequence of Colletotrichum fioriniae PJ7.</title>
        <authorList>
            <person name="Baroncelli R."/>
        </authorList>
    </citation>
    <scope>NUCLEOTIDE SEQUENCE [LARGE SCALE GENOMIC DNA]</scope>
    <source>
        <strain evidence="2 3">IMI 309622</strain>
    </source>
</reference>
<feature type="signal peptide" evidence="1">
    <location>
        <begin position="1"/>
        <end position="22"/>
    </location>
</feature>